<keyword evidence="4" id="KW-0249">Electron transport</keyword>
<evidence type="ECO:0000256" key="4">
    <source>
        <dbReference type="ARBA" id="ARBA00022982"/>
    </source>
</evidence>
<evidence type="ECO:0000256" key="3">
    <source>
        <dbReference type="ARBA" id="ARBA00022692"/>
    </source>
</evidence>
<feature type="domain" description="Cytochrome b561" evidence="8">
    <location>
        <begin position="1"/>
        <end position="132"/>
    </location>
</feature>
<comment type="subcellular location">
    <subcellularLocation>
        <location evidence="1">Membrane</location>
    </subcellularLocation>
</comment>
<dbReference type="EMBL" id="JBIQWL010000010">
    <property type="protein sequence ID" value="MFH8252521.1"/>
    <property type="molecule type" value="Genomic_DNA"/>
</dbReference>
<organism evidence="9 10">
    <name type="scientific">Microbacterium alkaliflavum</name>
    <dbReference type="NCBI Taxonomy" id="3248839"/>
    <lineage>
        <taxon>Bacteria</taxon>
        <taxon>Bacillati</taxon>
        <taxon>Actinomycetota</taxon>
        <taxon>Actinomycetes</taxon>
        <taxon>Micrococcales</taxon>
        <taxon>Microbacteriaceae</taxon>
        <taxon>Microbacterium</taxon>
    </lineage>
</organism>
<protein>
    <submittedName>
        <fullName evidence="9">HsmA family protein</fullName>
    </submittedName>
</protein>
<evidence type="ECO:0000313" key="9">
    <source>
        <dbReference type="EMBL" id="MFH8252521.1"/>
    </source>
</evidence>
<feature type="transmembrane region" description="Helical" evidence="7">
    <location>
        <begin position="108"/>
        <end position="129"/>
    </location>
</feature>
<feature type="transmembrane region" description="Helical" evidence="7">
    <location>
        <begin position="6"/>
        <end position="22"/>
    </location>
</feature>
<feature type="transmembrane region" description="Helical" evidence="7">
    <location>
        <begin position="74"/>
        <end position="96"/>
    </location>
</feature>
<evidence type="ECO:0000256" key="7">
    <source>
        <dbReference type="SAM" id="Phobius"/>
    </source>
</evidence>
<evidence type="ECO:0000313" key="10">
    <source>
        <dbReference type="Proteomes" id="UP001610861"/>
    </source>
</evidence>
<keyword evidence="10" id="KW-1185">Reference proteome</keyword>
<keyword evidence="2" id="KW-0813">Transport</keyword>
<evidence type="ECO:0000256" key="1">
    <source>
        <dbReference type="ARBA" id="ARBA00004370"/>
    </source>
</evidence>
<dbReference type="RefSeq" id="WP_397557952.1">
    <property type="nucleotide sequence ID" value="NZ_JBIQWL010000010.1"/>
</dbReference>
<feature type="transmembrane region" description="Helical" evidence="7">
    <location>
        <begin position="34"/>
        <end position="54"/>
    </location>
</feature>
<gene>
    <name evidence="9" type="ORF">ACH3VR_19290</name>
</gene>
<dbReference type="InterPro" id="IPR006593">
    <property type="entry name" value="Cyt_b561/ferric_Rdtase_TM"/>
</dbReference>
<reference evidence="9 10" key="1">
    <citation type="submission" date="2024-09" db="EMBL/GenBank/DDBJ databases">
        <authorList>
            <person name="Pan X."/>
        </authorList>
    </citation>
    <scope>NUCLEOTIDE SEQUENCE [LARGE SCALE GENOMIC DNA]</scope>
    <source>
        <strain evidence="9 10">B2969</strain>
    </source>
</reference>
<comment type="caution">
    <text evidence="9">The sequence shown here is derived from an EMBL/GenBank/DDBJ whole genome shotgun (WGS) entry which is preliminary data.</text>
</comment>
<evidence type="ECO:0000256" key="2">
    <source>
        <dbReference type="ARBA" id="ARBA00022448"/>
    </source>
</evidence>
<dbReference type="NCBIfam" id="TIGR03987">
    <property type="entry name" value="HsmA family protein"/>
    <property type="match status" value="1"/>
</dbReference>
<dbReference type="InterPro" id="IPR023813">
    <property type="entry name" value="HsmA-like"/>
</dbReference>
<keyword evidence="3 7" id="KW-0812">Transmembrane</keyword>
<evidence type="ECO:0000256" key="6">
    <source>
        <dbReference type="ARBA" id="ARBA00023136"/>
    </source>
</evidence>
<accession>A0ABW7QCA5</accession>
<proteinExistence type="predicted"/>
<dbReference type="Pfam" id="PF03188">
    <property type="entry name" value="Cytochrom_B561"/>
    <property type="match status" value="1"/>
</dbReference>
<keyword evidence="5 7" id="KW-1133">Transmembrane helix</keyword>
<dbReference type="PROSITE" id="PS50939">
    <property type="entry name" value="CYTOCHROME_B561"/>
    <property type="match status" value="1"/>
</dbReference>
<evidence type="ECO:0000256" key="5">
    <source>
        <dbReference type="ARBA" id="ARBA00022989"/>
    </source>
</evidence>
<keyword evidence="6 7" id="KW-0472">Membrane</keyword>
<name>A0ABW7QCA5_9MICO</name>
<evidence type="ECO:0000259" key="8">
    <source>
        <dbReference type="PROSITE" id="PS50939"/>
    </source>
</evidence>
<dbReference type="Proteomes" id="UP001610861">
    <property type="component" value="Unassembled WGS sequence"/>
</dbReference>
<sequence length="132" mass="14477">MLVPAIIVITLALVFYTIGVWAERVQKTLKWWHAAFFALGLACDTIGTLMMTGIATDRRTAGIEPGPLDTLMAWTGTAAILLMAVHLAWAIVVLVRNRDAEKQTFHRFSIVVWAIWLVPYTLGAVAAMAGPK</sequence>